<evidence type="ECO:0000313" key="1">
    <source>
        <dbReference type="EMBL" id="KAE9607497.1"/>
    </source>
</evidence>
<protein>
    <submittedName>
        <fullName evidence="1">Uncharacterized protein</fullName>
    </submittedName>
</protein>
<keyword evidence="2" id="KW-1185">Reference proteome</keyword>
<reference evidence="2" key="1">
    <citation type="journal article" date="2020" name="Nat. Commun.">
        <title>Genome sequence of the cluster root forming white lupin.</title>
        <authorList>
            <person name="Hufnagel B."/>
            <person name="Marques A."/>
            <person name="Soriano A."/>
            <person name="Marques L."/>
            <person name="Divol F."/>
            <person name="Doumas P."/>
            <person name="Sallet E."/>
            <person name="Mancinotti D."/>
            <person name="Carrere S."/>
            <person name="Marande W."/>
            <person name="Arribat S."/>
            <person name="Keller J."/>
            <person name="Huneau C."/>
            <person name="Blein T."/>
            <person name="Aime D."/>
            <person name="Laguerre M."/>
            <person name="Taylor J."/>
            <person name="Schubert V."/>
            <person name="Nelson M."/>
            <person name="Geu-Flores F."/>
            <person name="Crespi M."/>
            <person name="Gallardo-Guerrero K."/>
            <person name="Delaux P.-M."/>
            <person name="Salse J."/>
            <person name="Berges H."/>
            <person name="Guyot R."/>
            <person name="Gouzy J."/>
            <person name="Peret B."/>
        </authorList>
    </citation>
    <scope>NUCLEOTIDE SEQUENCE [LARGE SCALE GENOMIC DNA]</scope>
    <source>
        <strain evidence="2">cv. Amiga</strain>
    </source>
</reference>
<sequence length="84" mass="10185">MWHYYFFNGIDFNFFSIKFYFLFFKLSWASHSNTREDPNPFTCCYLTSFFLYFLDTTTQITKRSSYSENQTIRDGLISMATDRT</sequence>
<accession>A0A6A4Q0L9</accession>
<dbReference type="Proteomes" id="UP000447434">
    <property type="component" value="Chromosome 9"/>
</dbReference>
<gene>
    <name evidence="1" type="ORF">Lalb_Chr09g0330671</name>
</gene>
<dbReference type="EMBL" id="WOCE01000009">
    <property type="protein sequence ID" value="KAE9607497.1"/>
    <property type="molecule type" value="Genomic_DNA"/>
</dbReference>
<organism evidence="1 2">
    <name type="scientific">Lupinus albus</name>
    <name type="common">White lupine</name>
    <name type="synonym">Lupinus termis</name>
    <dbReference type="NCBI Taxonomy" id="3870"/>
    <lineage>
        <taxon>Eukaryota</taxon>
        <taxon>Viridiplantae</taxon>
        <taxon>Streptophyta</taxon>
        <taxon>Embryophyta</taxon>
        <taxon>Tracheophyta</taxon>
        <taxon>Spermatophyta</taxon>
        <taxon>Magnoliopsida</taxon>
        <taxon>eudicotyledons</taxon>
        <taxon>Gunneridae</taxon>
        <taxon>Pentapetalae</taxon>
        <taxon>rosids</taxon>
        <taxon>fabids</taxon>
        <taxon>Fabales</taxon>
        <taxon>Fabaceae</taxon>
        <taxon>Papilionoideae</taxon>
        <taxon>50 kb inversion clade</taxon>
        <taxon>genistoids sensu lato</taxon>
        <taxon>core genistoids</taxon>
        <taxon>Genisteae</taxon>
        <taxon>Lupinus</taxon>
    </lineage>
</organism>
<dbReference type="AlphaFoldDB" id="A0A6A4Q0L9"/>
<comment type="caution">
    <text evidence="1">The sequence shown here is derived from an EMBL/GenBank/DDBJ whole genome shotgun (WGS) entry which is preliminary data.</text>
</comment>
<proteinExistence type="predicted"/>
<name>A0A6A4Q0L9_LUPAL</name>
<evidence type="ECO:0000313" key="2">
    <source>
        <dbReference type="Proteomes" id="UP000447434"/>
    </source>
</evidence>